<dbReference type="InterPro" id="IPR000182">
    <property type="entry name" value="GNAT_dom"/>
</dbReference>
<evidence type="ECO:0000256" key="4">
    <source>
        <dbReference type="ARBA" id="ARBA00023315"/>
    </source>
</evidence>
<comment type="caution">
    <text evidence="7">The sequence shown here is derived from an EMBL/GenBank/DDBJ whole genome shotgun (WGS) entry which is preliminary data.</text>
</comment>
<accession>A0A3M0HHH1</accession>
<dbReference type="Gene3D" id="3.40.630.30">
    <property type="match status" value="1"/>
</dbReference>
<dbReference type="GeneID" id="92747057"/>
<dbReference type="OrthoDB" id="9799147at2"/>
<feature type="domain" description="N-acetyltransferase" evidence="6">
    <location>
        <begin position="39"/>
        <end position="149"/>
    </location>
</feature>
<gene>
    <name evidence="7" type="ORF">D9543_04855</name>
</gene>
<name>A0A3M0HHH1_9CORY</name>
<dbReference type="PANTHER" id="PTHR36449">
    <property type="entry name" value="ACETYLTRANSFERASE-RELATED"/>
    <property type="match status" value="1"/>
</dbReference>
<evidence type="ECO:0000256" key="5">
    <source>
        <dbReference type="ARBA" id="ARBA00049880"/>
    </source>
</evidence>
<organism evidence="7 8">
    <name type="scientific">Corynebacterium macginleyi</name>
    <dbReference type="NCBI Taxonomy" id="38290"/>
    <lineage>
        <taxon>Bacteria</taxon>
        <taxon>Bacillati</taxon>
        <taxon>Actinomycetota</taxon>
        <taxon>Actinomycetes</taxon>
        <taxon>Mycobacteriales</taxon>
        <taxon>Corynebacteriaceae</taxon>
        <taxon>Corynebacterium</taxon>
    </lineage>
</organism>
<dbReference type="Proteomes" id="UP000270649">
    <property type="component" value="Unassembled WGS sequence"/>
</dbReference>
<dbReference type="RefSeq" id="WP_121911468.1">
    <property type="nucleotide sequence ID" value="NZ_CP069516.1"/>
</dbReference>
<dbReference type="GO" id="GO:0016747">
    <property type="term" value="F:acyltransferase activity, transferring groups other than amino-acyl groups"/>
    <property type="evidence" value="ECO:0007669"/>
    <property type="project" value="InterPro"/>
</dbReference>
<comment type="catalytic activity">
    <reaction evidence="5">
        <text>glycyl-tRNA(Gly) + acetyl-CoA = N-acetylglycyl-tRNA(Gly) + CoA + H(+)</text>
        <dbReference type="Rhea" id="RHEA:81867"/>
        <dbReference type="Rhea" id="RHEA-COMP:9683"/>
        <dbReference type="Rhea" id="RHEA-COMP:19766"/>
        <dbReference type="ChEBI" id="CHEBI:15378"/>
        <dbReference type="ChEBI" id="CHEBI:57287"/>
        <dbReference type="ChEBI" id="CHEBI:57288"/>
        <dbReference type="ChEBI" id="CHEBI:78522"/>
        <dbReference type="ChEBI" id="CHEBI:232036"/>
    </reaction>
</comment>
<evidence type="ECO:0000256" key="1">
    <source>
        <dbReference type="ARBA" id="ARBA00022491"/>
    </source>
</evidence>
<evidence type="ECO:0000256" key="3">
    <source>
        <dbReference type="ARBA" id="ARBA00022679"/>
    </source>
</evidence>
<sequence length="180" mass="19710">MTIPWTHVEPRTNTTQIDNFSSGEPIIDDWFHQNSAQEHTDKRVITHVCVDYLGQVVGFFSHTAVVCRFDGESNSLRKTYCSRGEVEAPAILLAKMGLAKALQGQKHGRRLCLQALAKISQVAAAAGVRLLVVDALNDALVPFYESVGFRSLNAQPTRLVMKTSNAAKLSSKAKDASNII</sequence>
<evidence type="ECO:0000313" key="7">
    <source>
        <dbReference type="EMBL" id="RMB62642.1"/>
    </source>
</evidence>
<dbReference type="SUPFAM" id="SSF55729">
    <property type="entry name" value="Acyl-CoA N-acyltransferases (Nat)"/>
    <property type="match status" value="1"/>
</dbReference>
<protein>
    <submittedName>
        <fullName evidence="7">N-acetyltransferase</fullName>
    </submittedName>
</protein>
<dbReference type="PANTHER" id="PTHR36449:SF1">
    <property type="entry name" value="ACETYLTRANSFERASE"/>
    <property type="match status" value="1"/>
</dbReference>
<keyword evidence="1" id="KW-0678">Repressor</keyword>
<keyword evidence="3 7" id="KW-0808">Transferase</keyword>
<dbReference type="Pfam" id="PF00583">
    <property type="entry name" value="Acetyltransf_1"/>
    <property type="match status" value="1"/>
</dbReference>
<evidence type="ECO:0000256" key="2">
    <source>
        <dbReference type="ARBA" id="ARBA00022649"/>
    </source>
</evidence>
<keyword evidence="4" id="KW-0012">Acyltransferase</keyword>
<evidence type="ECO:0000259" key="6">
    <source>
        <dbReference type="Pfam" id="PF00583"/>
    </source>
</evidence>
<reference evidence="7 8" key="1">
    <citation type="submission" date="2018-10" db="EMBL/GenBank/DDBJ databases">
        <title>Corynebacterium macginleyi genome sequencing and assembly of the type strain and two clinical samples.</title>
        <authorList>
            <person name="Bernier A.-M."/>
            <person name="Bernard K."/>
        </authorList>
    </citation>
    <scope>NUCLEOTIDE SEQUENCE [LARGE SCALE GENOMIC DNA]</scope>
    <source>
        <strain evidence="7 8">NML 120205</strain>
    </source>
</reference>
<dbReference type="EMBL" id="REGC01000004">
    <property type="protein sequence ID" value="RMB62642.1"/>
    <property type="molecule type" value="Genomic_DNA"/>
</dbReference>
<keyword evidence="2" id="KW-1277">Toxin-antitoxin system</keyword>
<dbReference type="AlphaFoldDB" id="A0A3M0HHH1"/>
<dbReference type="InterPro" id="IPR016181">
    <property type="entry name" value="Acyl_CoA_acyltransferase"/>
</dbReference>
<proteinExistence type="predicted"/>
<evidence type="ECO:0000313" key="8">
    <source>
        <dbReference type="Proteomes" id="UP000270649"/>
    </source>
</evidence>